<dbReference type="GO" id="GO:0016746">
    <property type="term" value="F:acyltransferase activity"/>
    <property type="evidence" value="ECO:0007669"/>
    <property type="project" value="UniProtKB-KW"/>
</dbReference>
<evidence type="ECO:0000313" key="10">
    <source>
        <dbReference type="Proteomes" id="UP000217895"/>
    </source>
</evidence>
<feature type="transmembrane region" description="Helical" evidence="8">
    <location>
        <begin position="116"/>
        <end position="139"/>
    </location>
</feature>
<evidence type="ECO:0000256" key="1">
    <source>
        <dbReference type="ARBA" id="ARBA00004651"/>
    </source>
</evidence>
<evidence type="ECO:0000256" key="3">
    <source>
        <dbReference type="ARBA" id="ARBA00022475"/>
    </source>
</evidence>
<dbReference type="Proteomes" id="UP000217895">
    <property type="component" value="Chromosome"/>
</dbReference>
<dbReference type="PIRSF" id="PIRSF500217">
    <property type="entry name" value="AlgI"/>
    <property type="match status" value="1"/>
</dbReference>
<evidence type="ECO:0000256" key="4">
    <source>
        <dbReference type="ARBA" id="ARBA00022692"/>
    </source>
</evidence>
<feature type="transmembrane region" description="Helical" evidence="8">
    <location>
        <begin position="395"/>
        <end position="421"/>
    </location>
</feature>
<evidence type="ECO:0000256" key="7">
    <source>
        <dbReference type="PIRNR" id="PIRNR016636"/>
    </source>
</evidence>
<feature type="transmembrane region" description="Helical" evidence="8">
    <location>
        <begin position="6"/>
        <end position="23"/>
    </location>
</feature>
<proteinExistence type="inferred from homology"/>
<feature type="transmembrane region" description="Helical" evidence="8">
    <location>
        <begin position="314"/>
        <end position="345"/>
    </location>
</feature>
<dbReference type="InterPro" id="IPR051085">
    <property type="entry name" value="MB_O-acyltransferase"/>
</dbReference>
<comment type="subcellular location">
    <subcellularLocation>
        <location evidence="1">Cell membrane</location>
        <topology evidence="1">Multi-pass membrane protein</topology>
    </subcellularLocation>
</comment>
<gene>
    <name evidence="9" type="ORF">NIES2135_09110</name>
</gene>
<feature type="transmembrane region" description="Helical" evidence="8">
    <location>
        <begin position="365"/>
        <end position="383"/>
    </location>
</feature>
<feature type="transmembrane region" description="Helical" evidence="8">
    <location>
        <begin position="78"/>
        <end position="96"/>
    </location>
</feature>
<keyword evidence="7" id="KW-0808">Transferase</keyword>
<evidence type="ECO:0000256" key="6">
    <source>
        <dbReference type="ARBA" id="ARBA00023136"/>
    </source>
</evidence>
<dbReference type="Pfam" id="PF03062">
    <property type="entry name" value="MBOAT"/>
    <property type="match status" value="1"/>
</dbReference>
<evidence type="ECO:0000256" key="5">
    <source>
        <dbReference type="ARBA" id="ARBA00022989"/>
    </source>
</evidence>
<keyword evidence="4 8" id="KW-0812">Transmembrane</keyword>
<reference evidence="9 10" key="1">
    <citation type="submission" date="2017-06" db="EMBL/GenBank/DDBJ databases">
        <title>Genome sequencing of cyanobaciteial culture collection at National Institute for Environmental Studies (NIES).</title>
        <authorList>
            <person name="Hirose Y."/>
            <person name="Shimura Y."/>
            <person name="Fujisawa T."/>
            <person name="Nakamura Y."/>
            <person name="Kawachi M."/>
        </authorList>
    </citation>
    <scope>NUCLEOTIDE SEQUENCE [LARGE SCALE GENOMIC DNA]</scope>
    <source>
        <strain evidence="9 10">NIES-2135</strain>
    </source>
</reference>
<dbReference type="AlphaFoldDB" id="A0A1Z4JCA9"/>
<dbReference type="PIRSF" id="PIRSF016636">
    <property type="entry name" value="AlgI_DltB"/>
    <property type="match status" value="1"/>
</dbReference>
<evidence type="ECO:0000256" key="2">
    <source>
        <dbReference type="ARBA" id="ARBA00010323"/>
    </source>
</evidence>
<dbReference type="PANTHER" id="PTHR13285">
    <property type="entry name" value="ACYLTRANSFERASE"/>
    <property type="match status" value="1"/>
</dbReference>
<evidence type="ECO:0000313" key="9">
    <source>
        <dbReference type="EMBL" id="BAY54097.1"/>
    </source>
</evidence>
<dbReference type="InterPro" id="IPR028362">
    <property type="entry name" value="AlgI"/>
</dbReference>
<dbReference type="InterPro" id="IPR024194">
    <property type="entry name" value="Ac/AlaTfrase_AlgI/DltB"/>
</dbReference>
<comment type="similarity">
    <text evidence="2 7">Belongs to the membrane-bound acyltransferase family.</text>
</comment>
<keyword evidence="5 8" id="KW-1133">Transmembrane helix</keyword>
<keyword evidence="6 7" id="KW-0472">Membrane</keyword>
<dbReference type="EMBL" id="AP018203">
    <property type="protein sequence ID" value="BAY54097.1"/>
    <property type="molecule type" value="Genomic_DNA"/>
</dbReference>
<feature type="transmembrane region" description="Helical" evidence="8">
    <location>
        <begin position="28"/>
        <end position="44"/>
    </location>
</feature>
<protein>
    <submittedName>
        <fullName evidence="9">Putative membrane protein involved in D-alanine export</fullName>
    </submittedName>
</protein>
<sequence>MLFNSYVFVIFFVVVYALYLLLMKHHRLQNTLLLVASLIFYGYWDWSLLLLLLFSKTVNFALANRIDKTEEPVLRKRYLISAISFNLLLLGFFKYFNFFTSSFADFLGLFGIQPSWTTLNILLPMGISFYTFQLLGYIVDVYRKKLAPIRNFFDFILFVSFFPQLVAGPIERATDLVPQILSPRVLKTEQINAGIFLIAWGFFKKIVIADNLKTLVDPIFNSYTQYQGLDVLIAVLGFTFQIYCDFSGYSDIARGIAKLMGFELTLNFRLPYFAVNPSDFWSRWHISLSSWLRDYLYIPLGGNRYGTSNTYRNLFITMLLGGLWHGAAWNFVIWGAYQGAILILYRRFEPKLEPQKFWNHSHFGVGIRMLVMFILTNIGWVIFRSNSIPQMVYILTNIGFAASSMSLILGYKLVFFCLPLLLVQIYQGVTANLLIITKLNLIFRITIYSFLTVWLFIFGARESGEFIYFQF</sequence>
<dbReference type="PANTHER" id="PTHR13285:SF18">
    <property type="entry name" value="PROTEIN-CYSTEINE N-PALMITOYLTRANSFERASE RASP"/>
    <property type="match status" value="1"/>
</dbReference>
<dbReference type="InterPro" id="IPR004299">
    <property type="entry name" value="MBOAT_fam"/>
</dbReference>
<accession>A0A1Z4JCA9</accession>
<dbReference type="GO" id="GO:0042121">
    <property type="term" value="P:alginic acid biosynthetic process"/>
    <property type="evidence" value="ECO:0007669"/>
    <property type="project" value="InterPro"/>
</dbReference>
<feature type="transmembrane region" description="Helical" evidence="8">
    <location>
        <begin position="441"/>
        <end position="460"/>
    </location>
</feature>
<dbReference type="GO" id="GO:0005886">
    <property type="term" value="C:plasma membrane"/>
    <property type="evidence" value="ECO:0007669"/>
    <property type="project" value="UniProtKB-SubCell"/>
</dbReference>
<keyword evidence="7" id="KW-0012">Acyltransferase</keyword>
<organism evidence="9 10">
    <name type="scientific">Leptolyngbya boryana NIES-2135</name>
    <dbReference type="NCBI Taxonomy" id="1973484"/>
    <lineage>
        <taxon>Bacteria</taxon>
        <taxon>Bacillati</taxon>
        <taxon>Cyanobacteriota</taxon>
        <taxon>Cyanophyceae</taxon>
        <taxon>Leptolyngbyales</taxon>
        <taxon>Leptolyngbyaceae</taxon>
        <taxon>Leptolyngbya group</taxon>
        <taxon>Leptolyngbya</taxon>
    </lineage>
</organism>
<evidence type="ECO:0000256" key="8">
    <source>
        <dbReference type="SAM" id="Phobius"/>
    </source>
</evidence>
<keyword evidence="10" id="KW-1185">Reference proteome</keyword>
<name>A0A1Z4JCA9_LEPBY</name>
<keyword evidence="3 7" id="KW-1003">Cell membrane</keyword>